<dbReference type="Proteomes" id="UP000821837">
    <property type="component" value="Chromosome 6"/>
</dbReference>
<feature type="compositionally biased region" description="Basic and acidic residues" evidence="1">
    <location>
        <begin position="1"/>
        <end position="21"/>
    </location>
</feature>
<reference evidence="2" key="1">
    <citation type="journal article" date="2020" name="Cell">
        <title>Large-Scale Comparative Analyses of Tick Genomes Elucidate Their Genetic Diversity and Vector Capacities.</title>
        <authorList>
            <consortium name="Tick Genome and Microbiome Consortium (TIGMIC)"/>
            <person name="Jia N."/>
            <person name="Wang J."/>
            <person name="Shi W."/>
            <person name="Du L."/>
            <person name="Sun Y."/>
            <person name="Zhan W."/>
            <person name="Jiang J.F."/>
            <person name="Wang Q."/>
            <person name="Zhang B."/>
            <person name="Ji P."/>
            <person name="Bell-Sakyi L."/>
            <person name="Cui X.M."/>
            <person name="Yuan T.T."/>
            <person name="Jiang B.G."/>
            <person name="Yang W.F."/>
            <person name="Lam T.T."/>
            <person name="Chang Q.C."/>
            <person name="Ding S.J."/>
            <person name="Wang X.J."/>
            <person name="Zhu J.G."/>
            <person name="Ruan X.D."/>
            <person name="Zhao L."/>
            <person name="Wei J.T."/>
            <person name="Ye R.Z."/>
            <person name="Que T.C."/>
            <person name="Du C.H."/>
            <person name="Zhou Y.H."/>
            <person name="Cheng J.X."/>
            <person name="Dai P.F."/>
            <person name="Guo W.B."/>
            <person name="Han X.H."/>
            <person name="Huang E.J."/>
            <person name="Li L.F."/>
            <person name="Wei W."/>
            <person name="Gao Y.C."/>
            <person name="Liu J.Z."/>
            <person name="Shao H.Z."/>
            <person name="Wang X."/>
            <person name="Wang C.C."/>
            <person name="Yang T.C."/>
            <person name="Huo Q.B."/>
            <person name="Li W."/>
            <person name="Chen H.Y."/>
            <person name="Chen S.E."/>
            <person name="Zhou L.G."/>
            <person name="Ni X.B."/>
            <person name="Tian J.H."/>
            <person name="Sheng Y."/>
            <person name="Liu T."/>
            <person name="Pan Y.S."/>
            <person name="Xia L.Y."/>
            <person name="Li J."/>
            <person name="Zhao F."/>
            <person name="Cao W.C."/>
        </authorList>
    </citation>
    <scope>NUCLEOTIDE SEQUENCE</scope>
    <source>
        <strain evidence="2">Rsan-2018</strain>
    </source>
</reference>
<keyword evidence="3" id="KW-1185">Reference proteome</keyword>
<feature type="region of interest" description="Disordered" evidence="1">
    <location>
        <begin position="1"/>
        <end position="37"/>
    </location>
</feature>
<accession>A0A9D4SUX1</accession>
<evidence type="ECO:0000313" key="3">
    <source>
        <dbReference type="Proteomes" id="UP000821837"/>
    </source>
</evidence>
<sequence length="78" mass="8454">MIRSEAKSEAKSKAKSGDRKAPQKRRGSAGGDAGRCGWDALRLGLDEGAARRESGVGRIAVSDVSAFVHRRLEREQEM</sequence>
<name>A0A9D4SUX1_RHISA</name>
<evidence type="ECO:0000313" key="2">
    <source>
        <dbReference type="EMBL" id="KAH7948092.1"/>
    </source>
</evidence>
<proteinExistence type="predicted"/>
<protein>
    <submittedName>
        <fullName evidence="2">Uncharacterized protein</fullName>
    </submittedName>
</protein>
<reference evidence="2" key="2">
    <citation type="submission" date="2021-09" db="EMBL/GenBank/DDBJ databases">
        <authorList>
            <person name="Jia N."/>
            <person name="Wang J."/>
            <person name="Shi W."/>
            <person name="Du L."/>
            <person name="Sun Y."/>
            <person name="Zhan W."/>
            <person name="Jiang J."/>
            <person name="Wang Q."/>
            <person name="Zhang B."/>
            <person name="Ji P."/>
            <person name="Sakyi L.B."/>
            <person name="Cui X."/>
            <person name="Yuan T."/>
            <person name="Jiang B."/>
            <person name="Yang W."/>
            <person name="Lam T.T.-Y."/>
            <person name="Chang Q."/>
            <person name="Ding S."/>
            <person name="Wang X."/>
            <person name="Zhu J."/>
            <person name="Ruan X."/>
            <person name="Zhao L."/>
            <person name="Wei J."/>
            <person name="Que T."/>
            <person name="Du C."/>
            <person name="Cheng J."/>
            <person name="Dai P."/>
            <person name="Han X."/>
            <person name="Huang E."/>
            <person name="Gao Y."/>
            <person name="Liu J."/>
            <person name="Shao H."/>
            <person name="Ye R."/>
            <person name="Li L."/>
            <person name="Wei W."/>
            <person name="Wang X."/>
            <person name="Wang C."/>
            <person name="Huo Q."/>
            <person name="Li W."/>
            <person name="Guo W."/>
            <person name="Chen H."/>
            <person name="Chen S."/>
            <person name="Zhou L."/>
            <person name="Zhou L."/>
            <person name="Ni X."/>
            <person name="Tian J."/>
            <person name="Zhou Y."/>
            <person name="Sheng Y."/>
            <person name="Liu T."/>
            <person name="Pan Y."/>
            <person name="Xia L."/>
            <person name="Li J."/>
            <person name="Zhao F."/>
            <person name="Cao W."/>
        </authorList>
    </citation>
    <scope>NUCLEOTIDE SEQUENCE</scope>
    <source>
        <strain evidence="2">Rsan-2018</strain>
        <tissue evidence="2">Larvae</tissue>
    </source>
</reference>
<dbReference type="AlphaFoldDB" id="A0A9D4SUX1"/>
<comment type="caution">
    <text evidence="2">The sequence shown here is derived from an EMBL/GenBank/DDBJ whole genome shotgun (WGS) entry which is preliminary data.</text>
</comment>
<organism evidence="2 3">
    <name type="scientific">Rhipicephalus sanguineus</name>
    <name type="common">Brown dog tick</name>
    <name type="synonym">Ixodes sanguineus</name>
    <dbReference type="NCBI Taxonomy" id="34632"/>
    <lineage>
        <taxon>Eukaryota</taxon>
        <taxon>Metazoa</taxon>
        <taxon>Ecdysozoa</taxon>
        <taxon>Arthropoda</taxon>
        <taxon>Chelicerata</taxon>
        <taxon>Arachnida</taxon>
        <taxon>Acari</taxon>
        <taxon>Parasitiformes</taxon>
        <taxon>Ixodida</taxon>
        <taxon>Ixodoidea</taxon>
        <taxon>Ixodidae</taxon>
        <taxon>Rhipicephalinae</taxon>
        <taxon>Rhipicephalus</taxon>
        <taxon>Rhipicephalus</taxon>
    </lineage>
</organism>
<gene>
    <name evidence="2" type="ORF">HPB52_018455</name>
</gene>
<dbReference type="EMBL" id="JABSTV010001252">
    <property type="protein sequence ID" value="KAH7948092.1"/>
    <property type="molecule type" value="Genomic_DNA"/>
</dbReference>
<evidence type="ECO:0000256" key="1">
    <source>
        <dbReference type="SAM" id="MobiDB-lite"/>
    </source>
</evidence>